<sequence length="368" mass="38711">MVASAAPLLASAADTYTIGAVYPLTGGLSWLGEYYKKAAELQVDLLNQQGGINGHQLRLVAYDDQSTPEGAARAAQRALSRDGAIALVGTASVPMSGAVATVARENQVPAVISSGYHVDPAKDPFVFNSAHQTGYAVERPFKYFANTGKKNIALLMPVGPLGDIGITAAESAAAKHGLEIVASERFNPQSPDLTAQLASLRTRKPDAVFSFVTGESAAMVARNMQQIRFDVPLLVSHGNATPGFLKMVAPLNADIIVPSGQLGAPDAIPASAPNHALITEFEKAHQARYNEAGNYFSGMAADSILLVAEGLRKSKSTDGKALRDAIESIQDMPGYGGVYRMSAQDHHGTSADDLILLKPSAQGWITVE</sequence>
<comment type="caution">
    <text evidence="4">The sequence shown here is derived from an EMBL/GenBank/DDBJ whole genome shotgun (WGS) entry which is preliminary data.</text>
</comment>
<dbReference type="Pfam" id="PF13458">
    <property type="entry name" value="Peripla_BP_6"/>
    <property type="match status" value="1"/>
</dbReference>
<proteinExistence type="inferred from homology"/>
<dbReference type="InterPro" id="IPR051010">
    <property type="entry name" value="BCAA_transport"/>
</dbReference>
<dbReference type="SUPFAM" id="SSF53822">
    <property type="entry name" value="Periplasmic binding protein-like I"/>
    <property type="match status" value="1"/>
</dbReference>
<evidence type="ECO:0000313" key="5">
    <source>
        <dbReference type="Proteomes" id="UP000776983"/>
    </source>
</evidence>
<reference evidence="4 5" key="1">
    <citation type="submission" date="2020-07" db="EMBL/GenBank/DDBJ databases">
        <title>Pusillimonas sp. nov., isolated from poultry manure in Taiwan.</title>
        <authorList>
            <person name="Lin S.-Y."/>
            <person name="Tang Y.-S."/>
            <person name="Young C.-C."/>
        </authorList>
    </citation>
    <scope>NUCLEOTIDE SEQUENCE [LARGE SCALE GENOMIC DNA]</scope>
    <source>
        <strain evidence="4 5">CC-YST705</strain>
    </source>
</reference>
<dbReference type="PANTHER" id="PTHR30483:SF38">
    <property type="entry name" value="BLR7848 PROTEIN"/>
    <property type="match status" value="1"/>
</dbReference>
<evidence type="ECO:0000256" key="1">
    <source>
        <dbReference type="ARBA" id="ARBA00010062"/>
    </source>
</evidence>
<dbReference type="Gene3D" id="3.40.50.2300">
    <property type="match status" value="2"/>
</dbReference>
<keyword evidence="5" id="KW-1185">Reference proteome</keyword>
<protein>
    <submittedName>
        <fullName evidence="4">ABC transporter substrate-binding protein</fullName>
    </submittedName>
</protein>
<dbReference type="InterPro" id="IPR028081">
    <property type="entry name" value="Leu-bd"/>
</dbReference>
<keyword evidence="2" id="KW-0732">Signal</keyword>
<dbReference type="CDD" id="cd06333">
    <property type="entry name" value="PBP1_ABC_RPA1789-like"/>
    <property type="match status" value="1"/>
</dbReference>
<dbReference type="EMBL" id="JACDXW010000002">
    <property type="protein sequence ID" value="MCB5363267.1"/>
    <property type="molecule type" value="Genomic_DNA"/>
</dbReference>
<gene>
    <name evidence="4" type="ORF">H0484_05805</name>
</gene>
<organism evidence="4 5">
    <name type="scientific">Mesopusillimonas faecipullorum</name>
    <dbReference type="NCBI Taxonomy" id="2755040"/>
    <lineage>
        <taxon>Bacteria</taxon>
        <taxon>Pseudomonadati</taxon>
        <taxon>Pseudomonadota</taxon>
        <taxon>Betaproteobacteria</taxon>
        <taxon>Burkholderiales</taxon>
        <taxon>Alcaligenaceae</taxon>
        <taxon>Mesopusillimonas</taxon>
    </lineage>
</organism>
<evidence type="ECO:0000256" key="2">
    <source>
        <dbReference type="ARBA" id="ARBA00022729"/>
    </source>
</evidence>
<accession>A0ABS8CB62</accession>
<comment type="similarity">
    <text evidence="1">Belongs to the leucine-binding protein family.</text>
</comment>
<dbReference type="PANTHER" id="PTHR30483">
    <property type="entry name" value="LEUCINE-SPECIFIC-BINDING PROTEIN"/>
    <property type="match status" value="1"/>
</dbReference>
<dbReference type="Proteomes" id="UP000776983">
    <property type="component" value="Unassembled WGS sequence"/>
</dbReference>
<evidence type="ECO:0000259" key="3">
    <source>
        <dbReference type="Pfam" id="PF13458"/>
    </source>
</evidence>
<feature type="domain" description="Leucine-binding protein" evidence="3">
    <location>
        <begin position="15"/>
        <end position="350"/>
    </location>
</feature>
<evidence type="ECO:0000313" key="4">
    <source>
        <dbReference type="EMBL" id="MCB5363267.1"/>
    </source>
</evidence>
<dbReference type="RefSeq" id="WP_226953574.1">
    <property type="nucleotide sequence ID" value="NZ_JACDXW010000002.1"/>
</dbReference>
<name>A0ABS8CB62_9BURK</name>
<dbReference type="InterPro" id="IPR028082">
    <property type="entry name" value="Peripla_BP_I"/>
</dbReference>